<evidence type="ECO:0000313" key="1">
    <source>
        <dbReference type="EMBL" id="OLR55849.1"/>
    </source>
</evidence>
<protein>
    <submittedName>
        <fullName evidence="1">Uncharacterized protein</fullName>
    </submittedName>
</protein>
<dbReference type="EMBL" id="MJIE01000001">
    <property type="protein sequence ID" value="OLR55849.1"/>
    <property type="molecule type" value="Genomic_DNA"/>
</dbReference>
<dbReference type="AlphaFoldDB" id="A0A1Q9JI04"/>
<name>A0A1Q9JI04_9FIRM</name>
<sequence>MPSESGEGPSRCWRGASRIETCRRGLQGLRHAGEGSARGVEDLRRSAKVLDSRRRFGEGSEGMSEPAWKLTRTEVNGENSEG</sequence>
<comment type="caution">
    <text evidence="1">The sequence shown here is derived from an EMBL/GenBank/DDBJ whole genome shotgun (WGS) entry which is preliminary data.</text>
</comment>
<reference evidence="1 2" key="1">
    <citation type="journal article" date="2016" name="Appl. Environ. Microbiol.">
        <title>Function and Phylogeny of Bacterial Butyryl Coenzyme A:Acetate Transferases and Their Diversity in the Proximal Colon of Swine.</title>
        <authorList>
            <person name="Trachsel J."/>
            <person name="Bayles D.O."/>
            <person name="Looft T."/>
            <person name="Levine U.Y."/>
            <person name="Allen H.K."/>
        </authorList>
    </citation>
    <scope>NUCLEOTIDE SEQUENCE [LARGE SCALE GENOMIC DNA]</scope>
    <source>
        <strain evidence="1 2">68-3-10</strain>
    </source>
</reference>
<keyword evidence="2" id="KW-1185">Reference proteome</keyword>
<organism evidence="1 2">
    <name type="scientific">Hornefia porci</name>
    <dbReference type="NCBI Taxonomy" id="2652292"/>
    <lineage>
        <taxon>Bacteria</taxon>
        <taxon>Bacillati</taxon>
        <taxon>Bacillota</taxon>
        <taxon>Clostridia</taxon>
        <taxon>Peptostreptococcales</taxon>
        <taxon>Anaerovoracaceae</taxon>
        <taxon>Hornefia</taxon>
    </lineage>
</organism>
<accession>A0A1Q9JI04</accession>
<evidence type="ECO:0000313" key="2">
    <source>
        <dbReference type="Proteomes" id="UP000187404"/>
    </source>
</evidence>
<dbReference type="Proteomes" id="UP000187404">
    <property type="component" value="Unassembled WGS sequence"/>
</dbReference>
<proteinExistence type="predicted"/>
<gene>
    <name evidence="1" type="ORF">BHK98_07120</name>
</gene>